<evidence type="ECO:0000313" key="3">
    <source>
        <dbReference type="Proteomes" id="UP001150062"/>
    </source>
</evidence>
<organism evidence="2 3">
    <name type="scientific">Anaeramoeba flamelloides</name>
    <dbReference type="NCBI Taxonomy" id="1746091"/>
    <lineage>
        <taxon>Eukaryota</taxon>
        <taxon>Metamonada</taxon>
        <taxon>Anaeramoebidae</taxon>
        <taxon>Anaeramoeba</taxon>
    </lineage>
</organism>
<feature type="region of interest" description="Disordered" evidence="1">
    <location>
        <begin position="75"/>
        <end position="159"/>
    </location>
</feature>
<gene>
    <name evidence="2" type="ORF">M0813_28191</name>
</gene>
<reference evidence="2" key="1">
    <citation type="submission" date="2022-08" db="EMBL/GenBank/DDBJ databases">
        <title>Novel sulfate-reducing endosymbionts in the free-living metamonad Anaeramoeba.</title>
        <authorList>
            <person name="Jerlstrom-Hultqvist J."/>
            <person name="Cepicka I."/>
            <person name="Gallot-Lavallee L."/>
            <person name="Salas-Leiva D."/>
            <person name="Curtis B.A."/>
            <person name="Zahonova K."/>
            <person name="Pipaliya S."/>
            <person name="Dacks J."/>
            <person name="Roger A.J."/>
        </authorList>
    </citation>
    <scope>NUCLEOTIDE SEQUENCE</scope>
    <source>
        <strain evidence="2">Schooner1</strain>
    </source>
</reference>
<dbReference type="SUPFAM" id="SSF54928">
    <property type="entry name" value="RNA-binding domain, RBD"/>
    <property type="match status" value="1"/>
</dbReference>
<evidence type="ECO:0000256" key="1">
    <source>
        <dbReference type="SAM" id="MobiDB-lite"/>
    </source>
</evidence>
<protein>
    <recommendedName>
        <fullName evidence="4">RRM domain-containing protein</fullName>
    </recommendedName>
</protein>
<feature type="compositionally biased region" description="Basic residues" evidence="1">
    <location>
        <begin position="86"/>
        <end position="98"/>
    </location>
</feature>
<dbReference type="InterPro" id="IPR035979">
    <property type="entry name" value="RBD_domain_sf"/>
</dbReference>
<name>A0ABQ8XTI4_9EUKA</name>
<feature type="compositionally biased region" description="Basic and acidic residues" evidence="1">
    <location>
        <begin position="137"/>
        <end position="159"/>
    </location>
</feature>
<dbReference type="Gene3D" id="3.30.70.330">
    <property type="match status" value="1"/>
</dbReference>
<keyword evidence="3" id="KW-1185">Reference proteome</keyword>
<dbReference type="InterPro" id="IPR012677">
    <property type="entry name" value="Nucleotide-bd_a/b_plait_sf"/>
</dbReference>
<feature type="compositionally biased region" description="Basic and acidic residues" evidence="1">
    <location>
        <begin position="108"/>
        <end position="119"/>
    </location>
</feature>
<accession>A0ABQ8XTI4</accession>
<sequence>MNRSINTKLFISNLPREYSVDLLIKKITKWIGTYPNLQIIQNKKNPNNGLAILYSVTHEQSIILKQKTKNKKFLNRQLNVSDYKPRTKKQFQANKKKYYNSNKAKTKREKEKTKNEQEKTKKKQKKYHSPNNSNSNHDFRPNKTANDDYKKIDFFRSRS</sequence>
<dbReference type="EMBL" id="JAOAOG010000251">
    <property type="protein sequence ID" value="KAJ6235917.1"/>
    <property type="molecule type" value="Genomic_DNA"/>
</dbReference>
<evidence type="ECO:0008006" key="4">
    <source>
        <dbReference type="Google" id="ProtNLM"/>
    </source>
</evidence>
<proteinExistence type="predicted"/>
<comment type="caution">
    <text evidence="2">The sequence shown here is derived from an EMBL/GenBank/DDBJ whole genome shotgun (WGS) entry which is preliminary data.</text>
</comment>
<dbReference type="Proteomes" id="UP001150062">
    <property type="component" value="Unassembled WGS sequence"/>
</dbReference>
<evidence type="ECO:0000313" key="2">
    <source>
        <dbReference type="EMBL" id="KAJ6235917.1"/>
    </source>
</evidence>